<dbReference type="Proteomes" id="UP000051160">
    <property type="component" value="Unassembled WGS sequence"/>
</dbReference>
<keyword evidence="1" id="KW-1133">Transmembrane helix</keyword>
<proteinExistence type="predicted"/>
<keyword evidence="1" id="KW-0472">Membrane</keyword>
<feature type="transmembrane region" description="Helical" evidence="1">
    <location>
        <begin position="67"/>
        <end position="92"/>
    </location>
</feature>
<feature type="transmembrane region" description="Helical" evidence="1">
    <location>
        <begin position="104"/>
        <end position="124"/>
    </location>
</feature>
<dbReference type="AlphaFoldDB" id="A0A0R1LNL6"/>
<organism evidence="2 3">
    <name type="scientific">Secundilactobacillus odoratitofui DSM 19909 = JCM 15043</name>
    <dbReference type="NCBI Taxonomy" id="1423776"/>
    <lineage>
        <taxon>Bacteria</taxon>
        <taxon>Bacillati</taxon>
        <taxon>Bacillota</taxon>
        <taxon>Bacilli</taxon>
        <taxon>Lactobacillales</taxon>
        <taxon>Lactobacillaceae</taxon>
        <taxon>Secundilactobacillus</taxon>
    </lineage>
</organism>
<gene>
    <name evidence="2" type="ORF">FD04_GL001377</name>
</gene>
<evidence type="ECO:0000313" key="2">
    <source>
        <dbReference type="EMBL" id="KRK97359.1"/>
    </source>
</evidence>
<comment type="caution">
    <text evidence="2">The sequence shown here is derived from an EMBL/GenBank/DDBJ whole genome shotgun (WGS) entry which is preliminary data.</text>
</comment>
<feature type="transmembrane region" description="Helical" evidence="1">
    <location>
        <begin position="6"/>
        <end position="24"/>
    </location>
</feature>
<dbReference type="PATRIC" id="fig|1423776.4.peg.1396"/>
<protein>
    <submittedName>
        <fullName evidence="2">Uncharacterized protein</fullName>
    </submittedName>
</protein>
<dbReference type="RefSeq" id="WP_056948292.1">
    <property type="nucleotide sequence ID" value="NZ_AZEE01000029.1"/>
</dbReference>
<reference evidence="2 3" key="1">
    <citation type="journal article" date="2015" name="Genome Announc.">
        <title>Expanding the biotechnology potential of lactobacilli through comparative genomics of 213 strains and associated genera.</title>
        <authorList>
            <person name="Sun Z."/>
            <person name="Harris H.M."/>
            <person name="McCann A."/>
            <person name="Guo C."/>
            <person name="Argimon S."/>
            <person name="Zhang W."/>
            <person name="Yang X."/>
            <person name="Jeffery I.B."/>
            <person name="Cooney J.C."/>
            <person name="Kagawa T.F."/>
            <person name="Liu W."/>
            <person name="Song Y."/>
            <person name="Salvetti E."/>
            <person name="Wrobel A."/>
            <person name="Rasinkangas P."/>
            <person name="Parkhill J."/>
            <person name="Rea M.C."/>
            <person name="O'Sullivan O."/>
            <person name="Ritari J."/>
            <person name="Douillard F.P."/>
            <person name="Paul Ross R."/>
            <person name="Yang R."/>
            <person name="Briner A.E."/>
            <person name="Felis G.E."/>
            <person name="de Vos W.M."/>
            <person name="Barrangou R."/>
            <person name="Klaenhammer T.R."/>
            <person name="Caufield P.W."/>
            <person name="Cui Y."/>
            <person name="Zhang H."/>
            <person name="O'Toole P.W."/>
        </authorList>
    </citation>
    <scope>NUCLEOTIDE SEQUENCE [LARGE SCALE GENOMIC DNA]</scope>
    <source>
        <strain evidence="2 3">DSM 19909</strain>
    </source>
</reference>
<dbReference type="STRING" id="1423776.FD04_GL001377"/>
<evidence type="ECO:0000256" key="1">
    <source>
        <dbReference type="SAM" id="Phobius"/>
    </source>
</evidence>
<sequence>MFWLFLLWVIGVILIVLFGAVIQFKLMGAQKAQFPDTDKQSARMLAQRQANYWSESSTVALRSNNRFVLSLALSMICFGILLGVMMCVKLLGFDNVLEGSASNMFEAVCWGLIALGVALIWTSIVRQSDLKKQTVFWQHYLTTHEQNELQVILPSAQLSRARTVWHRTFEIFSGVTIFLLLIIFNVIMW</sequence>
<feature type="transmembrane region" description="Helical" evidence="1">
    <location>
        <begin position="169"/>
        <end position="188"/>
    </location>
</feature>
<keyword evidence="1" id="KW-0812">Transmembrane</keyword>
<keyword evidence="3" id="KW-1185">Reference proteome</keyword>
<accession>A0A0R1LNL6</accession>
<dbReference type="EMBL" id="AZEE01000029">
    <property type="protein sequence ID" value="KRK97359.1"/>
    <property type="molecule type" value="Genomic_DNA"/>
</dbReference>
<evidence type="ECO:0000313" key="3">
    <source>
        <dbReference type="Proteomes" id="UP000051160"/>
    </source>
</evidence>
<name>A0A0R1LNL6_9LACO</name>